<reference evidence="1 2" key="1">
    <citation type="submission" date="2020-08" db="EMBL/GenBank/DDBJ databases">
        <title>Genomic Encyclopedia of Type Strains, Phase IV (KMG-IV): sequencing the most valuable type-strain genomes for metagenomic binning, comparative biology and taxonomic classification.</title>
        <authorList>
            <person name="Goeker M."/>
        </authorList>
    </citation>
    <scope>NUCLEOTIDE SEQUENCE [LARGE SCALE GENOMIC DNA]</scope>
    <source>
        <strain evidence="1 2">DSM 27057</strain>
    </source>
</reference>
<evidence type="ECO:0000313" key="1">
    <source>
        <dbReference type="EMBL" id="MBB3956253.1"/>
    </source>
</evidence>
<accession>A0A7W6CGT7</accession>
<protein>
    <submittedName>
        <fullName evidence="1">Uncharacterized protein</fullName>
    </submittedName>
</protein>
<name>A0A7W6CGT7_9SPHN</name>
<dbReference type="AlphaFoldDB" id="A0A7W6CGT7"/>
<organism evidence="1 2">
    <name type="scientific">Novosphingobium sediminicola</name>
    <dbReference type="NCBI Taxonomy" id="563162"/>
    <lineage>
        <taxon>Bacteria</taxon>
        <taxon>Pseudomonadati</taxon>
        <taxon>Pseudomonadota</taxon>
        <taxon>Alphaproteobacteria</taxon>
        <taxon>Sphingomonadales</taxon>
        <taxon>Sphingomonadaceae</taxon>
        <taxon>Novosphingobium</taxon>
    </lineage>
</organism>
<dbReference type="RefSeq" id="WP_183627154.1">
    <property type="nucleotide sequence ID" value="NZ_JACIDX010000012.1"/>
</dbReference>
<dbReference type="Proteomes" id="UP000548867">
    <property type="component" value="Unassembled WGS sequence"/>
</dbReference>
<dbReference type="Pfam" id="PF14412">
    <property type="entry name" value="AHH"/>
    <property type="match status" value="1"/>
</dbReference>
<gene>
    <name evidence="1" type="ORF">GGR38_003211</name>
</gene>
<dbReference type="InterPro" id="IPR032871">
    <property type="entry name" value="AHH_dom_containing"/>
</dbReference>
<comment type="caution">
    <text evidence="1">The sequence shown here is derived from an EMBL/GenBank/DDBJ whole genome shotgun (WGS) entry which is preliminary data.</text>
</comment>
<evidence type="ECO:0000313" key="2">
    <source>
        <dbReference type="Proteomes" id="UP000548867"/>
    </source>
</evidence>
<dbReference type="EMBL" id="JACIDX010000012">
    <property type="protein sequence ID" value="MBB3956253.1"/>
    <property type="molecule type" value="Genomic_DNA"/>
</dbReference>
<sequence length="207" mass="23271">MSSTLTNILATVSPVAGVATIPSVRAALTHFRHRVRPALPFRAVNQSGSPDYDPGLQRHHILPKQLLSQRCFGPMFDVIGRDRVGFDDFRSNGLLLPAHDKAAMKLALPMHRGPHRDYSALVMERVGQVEARWSGIRGKAPEVAMVEAVQRLTLLQKALRRRLLRPQAKPMVLSRYDPMQRHVDFTELDAMVDMLWPETQELADLGL</sequence>
<keyword evidence="2" id="KW-1185">Reference proteome</keyword>
<proteinExistence type="predicted"/>